<dbReference type="GO" id="GO:0003677">
    <property type="term" value="F:DNA binding"/>
    <property type="evidence" value="ECO:0007669"/>
    <property type="project" value="InterPro"/>
</dbReference>
<evidence type="ECO:0000259" key="1">
    <source>
        <dbReference type="PROSITE" id="PS51192"/>
    </source>
</evidence>
<protein>
    <recommendedName>
        <fullName evidence="5">Helicase ATP-binding domain-containing protein</fullName>
    </recommendedName>
</protein>
<dbReference type="PANTHER" id="PTHR47396:SF1">
    <property type="entry name" value="ATP-DEPENDENT HELICASE IRC3-RELATED"/>
    <property type="match status" value="1"/>
</dbReference>
<evidence type="ECO:0000259" key="2">
    <source>
        <dbReference type="PROSITE" id="PS51194"/>
    </source>
</evidence>
<dbReference type="PROSITE" id="PS51192">
    <property type="entry name" value="HELICASE_ATP_BIND_1"/>
    <property type="match status" value="1"/>
</dbReference>
<gene>
    <name evidence="3" type="ORF">A2319_01495</name>
</gene>
<dbReference type="InterPro" id="IPR027417">
    <property type="entry name" value="P-loop_NTPase"/>
</dbReference>
<dbReference type="InterPro" id="IPR014001">
    <property type="entry name" value="Helicase_ATP-bd"/>
</dbReference>
<dbReference type="Pfam" id="PF14882">
    <property type="entry name" value="INT_rpt"/>
    <property type="match status" value="2"/>
</dbReference>
<sequence length="609" mass="69992">MRKWLKALNSLDQYISNHHKGNEKRTLREKQLTVFEDLRNYLEAGGSEGYVKLPTGFGKTVLFTEFLEALNLSTVIVVPTQILVEQTEEKVSQFAPASEVGKIYARAKEFGRQVTIITYDSFIDGVENETIKPKDVDLLILDEVHQALSPRRSQTIQQFSRSIKLGFTATPEYSEEKKVQNILPHEIHRMDIREAVEDGLLSPFSAIIAHTDVDLSKVKIISSGEYDERDLAKAVNIERRNQSAVQLYQQAFQNESTVAFCVGVNHAAEMARLFNEANISAVAISGQTPSNEQKRILGEYAKGNIKVLCNADLLITGFDQPKASACFNLRPTRSRVIAEQRAGRVLRLDDNNPDKFAYIVDFLDVKYNKKKPPVLFADIAGAATIVHKKKAAKTGVQLERRGWEYKDLAQLHIQGLQITVNTEEVLRIVAQLQQEMEEEQRFLPFNELQEQVRAAGIQGKDEYIEVYKQHFGWPSNPNTTYKENWKDWHEFLGKEKIFLLPFAELQEQVRAAGIQSERQYREVYKQHFGWPSSPDSFDRDNWKSWYEFLGKEDKFLSFTELQEQVRAAGIQGKGEYIKVYKQHFGWPSSPTYFYKENWPGWDEFLGKNK</sequence>
<organism evidence="3 4">
    <name type="scientific">Candidatus Kerfeldbacteria bacterium RIFOXYB2_FULL_38_14</name>
    <dbReference type="NCBI Taxonomy" id="1798547"/>
    <lineage>
        <taxon>Bacteria</taxon>
        <taxon>Candidatus Kerfeldiibacteriota</taxon>
    </lineage>
</organism>
<name>A0A1G2BHD5_9BACT</name>
<dbReference type="PANTHER" id="PTHR47396">
    <property type="entry name" value="TYPE I RESTRICTION ENZYME ECOKI R PROTEIN"/>
    <property type="match status" value="1"/>
</dbReference>
<dbReference type="EMBL" id="MHKI01000004">
    <property type="protein sequence ID" value="OGY88086.1"/>
    <property type="molecule type" value="Genomic_DNA"/>
</dbReference>
<evidence type="ECO:0000313" key="3">
    <source>
        <dbReference type="EMBL" id="OGY88086.1"/>
    </source>
</evidence>
<evidence type="ECO:0008006" key="5">
    <source>
        <dbReference type="Google" id="ProtNLM"/>
    </source>
</evidence>
<dbReference type="AlphaFoldDB" id="A0A1G2BHD5"/>
<dbReference type="Pfam" id="PF00271">
    <property type="entry name" value="Helicase_C"/>
    <property type="match status" value="1"/>
</dbReference>
<feature type="domain" description="Helicase C-terminal" evidence="2">
    <location>
        <begin position="243"/>
        <end position="392"/>
    </location>
</feature>
<dbReference type="GO" id="GO:0005524">
    <property type="term" value="F:ATP binding"/>
    <property type="evidence" value="ECO:0007669"/>
    <property type="project" value="InterPro"/>
</dbReference>
<dbReference type="InterPro" id="IPR006935">
    <property type="entry name" value="Helicase/UvrB_N"/>
</dbReference>
<dbReference type="InterPro" id="IPR001650">
    <property type="entry name" value="Helicase_C-like"/>
</dbReference>
<dbReference type="GO" id="GO:0016787">
    <property type="term" value="F:hydrolase activity"/>
    <property type="evidence" value="ECO:0007669"/>
    <property type="project" value="InterPro"/>
</dbReference>
<dbReference type="SMART" id="SM00487">
    <property type="entry name" value="DEXDc"/>
    <property type="match status" value="1"/>
</dbReference>
<dbReference type="GO" id="GO:0005829">
    <property type="term" value="C:cytosol"/>
    <property type="evidence" value="ECO:0007669"/>
    <property type="project" value="TreeGrafter"/>
</dbReference>
<dbReference type="SUPFAM" id="SSF52540">
    <property type="entry name" value="P-loop containing nucleoside triphosphate hydrolases"/>
    <property type="match status" value="1"/>
</dbReference>
<reference evidence="3 4" key="1">
    <citation type="journal article" date="2016" name="Nat. Commun.">
        <title>Thousands of microbial genomes shed light on interconnected biogeochemical processes in an aquifer system.</title>
        <authorList>
            <person name="Anantharaman K."/>
            <person name="Brown C.T."/>
            <person name="Hug L.A."/>
            <person name="Sharon I."/>
            <person name="Castelle C.J."/>
            <person name="Probst A.J."/>
            <person name="Thomas B.C."/>
            <person name="Singh A."/>
            <person name="Wilkins M.J."/>
            <person name="Karaoz U."/>
            <person name="Brodie E.L."/>
            <person name="Williams K.H."/>
            <person name="Hubbard S.S."/>
            <person name="Banfield J.F."/>
        </authorList>
    </citation>
    <scope>NUCLEOTIDE SEQUENCE [LARGE SCALE GENOMIC DNA]</scope>
</reference>
<dbReference type="SMART" id="SM00490">
    <property type="entry name" value="HELICc"/>
    <property type="match status" value="1"/>
</dbReference>
<proteinExistence type="predicted"/>
<dbReference type="InterPro" id="IPR050742">
    <property type="entry name" value="Helicase_Restrict-Modif_Enz"/>
</dbReference>
<feature type="domain" description="Helicase ATP-binding" evidence="1">
    <location>
        <begin position="40"/>
        <end position="189"/>
    </location>
</feature>
<dbReference type="Proteomes" id="UP000176420">
    <property type="component" value="Unassembled WGS sequence"/>
</dbReference>
<dbReference type="Pfam" id="PF04851">
    <property type="entry name" value="ResIII"/>
    <property type="match status" value="1"/>
</dbReference>
<dbReference type="PROSITE" id="PS51194">
    <property type="entry name" value="HELICASE_CTER"/>
    <property type="match status" value="1"/>
</dbReference>
<dbReference type="InterPro" id="IPR028229">
    <property type="entry name" value="Integrase_rpt"/>
</dbReference>
<dbReference type="Gene3D" id="3.40.50.300">
    <property type="entry name" value="P-loop containing nucleotide triphosphate hydrolases"/>
    <property type="match status" value="2"/>
</dbReference>
<evidence type="ECO:0000313" key="4">
    <source>
        <dbReference type="Proteomes" id="UP000176420"/>
    </source>
</evidence>
<accession>A0A1G2BHD5</accession>
<comment type="caution">
    <text evidence="3">The sequence shown here is derived from an EMBL/GenBank/DDBJ whole genome shotgun (WGS) entry which is preliminary data.</text>
</comment>